<organism evidence="1 2">
    <name type="scientific">Ceratitis capitata</name>
    <name type="common">Mediterranean fruit fly</name>
    <name type="synonym">Tephritis capitata</name>
    <dbReference type="NCBI Taxonomy" id="7213"/>
    <lineage>
        <taxon>Eukaryota</taxon>
        <taxon>Metazoa</taxon>
        <taxon>Ecdysozoa</taxon>
        <taxon>Arthropoda</taxon>
        <taxon>Hexapoda</taxon>
        <taxon>Insecta</taxon>
        <taxon>Pterygota</taxon>
        <taxon>Neoptera</taxon>
        <taxon>Endopterygota</taxon>
        <taxon>Diptera</taxon>
        <taxon>Brachycera</taxon>
        <taxon>Muscomorpha</taxon>
        <taxon>Tephritoidea</taxon>
        <taxon>Tephritidae</taxon>
        <taxon>Ceratitis</taxon>
        <taxon>Ceratitis</taxon>
    </lineage>
</organism>
<dbReference type="AlphaFoldDB" id="A0A811VGA9"/>
<evidence type="ECO:0000313" key="1">
    <source>
        <dbReference type="EMBL" id="CAD7013289.1"/>
    </source>
</evidence>
<dbReference type="EMBL" id="CAJHJT010000056">
    <property type="protein sequence ID" value="CAD7013289.1"/>
    <property type="molecule type" value="Genomic_DNA"/>
</dbReference>
<sequence length="120" mass="13534">MQHVVSTQKDTNSMQLRTQQLKTCNVEISSKENNASPERSHSKQNDHVVIEVRNVSSIHAEHILRGPKTDSNAFLSQHGYAPASVQQATLVNKYKYESKSKSCKHNRLLSDILFDLDSIS</sequence>
<protein>
    <submittedName>
        <fullName evidence="1">(Mediterranean fruit fly) hypothetical protein</fullName>
    </submittedName>
</protein>
<feature type="non-terminal residue" evidence="1">
    <location>
        <position position="120"/>
    </location>
</feature>
<name>A0A811VGA9_CERCA</name>
<gene>
    <name evidence="1" type="ORF">CCAP1982_LOCUS21360</name>
</gene>
<evidence type="ECO:0000313" key="2">
    <source>
        <dbReference type="Proteomes" id="UP000606786"/>
    </source>
</evidence>
<proteinExistence type="predicted"/>
<keyword evidence="2" id="KW-1185">Reference proteome</keyword>
<comment type="caution">
    <text evidence="1">The sequence shown here is derived from an EMBL/GenBank/DDBJ whole genome shotgun (WGS) entry which is preliminary data.</text>
</comment>
<accession>A0A811VGA9</accession>
<dbReference type="Proteomes" id="UP000606786">
    <property type="component" value="Unassembled WGS sequence"/>
</dbReference>
<reference evidence="1" key="1">
    <citation type="submission" date="2020-11" db="EMBL/GenBank/DDBJ databases">
        <authorList>
            <person name="Whitehead M."/>
        </authorList>
    </citation>
    <scope>NUCLEOTIDE SEQUENCE</scope>
    <source>
        <strain evidence="1">EGII</strain>
    </source>
</reference>